<dbReference type="SUPFAM" id="SSF50475">
    <property type="entry name" value="FMN-binding split barrel"/>
    <property type="match status" value="1"/>
</dbReference>
<reference evidence="2 3" key="1">
    <citation type="submission" date="2016-07" db="EMBL/GenBank/DDBJ databases">
        <title>Complete genome sequence of the Lentzea guizhouensis DHS C013.</title>
        <authorList>
            <person name="Cao C."/>
        </authorList>
    </citation>
    <scope>NUCLEOTIDE SEQUENCE [LARGE SCALE GENOMIC DNA]</scope>
    <source>
        <strain evidence="2 3">DHS C013</strain>
    </source>
</reference>
<gene>
    <name evidence="2" type="ORF">BBK82_11045</name>
</gene>
<dbReference type="STRING" id="1586287.BBK82_11045"/>
<dbReference type="Pfam" id="PF01243">
    <property type="entry name" value="PNPOx_N"/>
    <property type="match status" value="1"/>
</dbReference>
<evidence type="ECO:0000313" key="2">
    <source>
        <dbReference type="EMBL" id="ANZ36521.1"/>
    </source>
</evidence>
<keyword evidence="3" id="KW-1185">Reference proteome</keyword>
<evidence type="ECO:0000313" key="3">
    <source>
        <dbReference type="Proteomes" id="UP000093053"/>
    </source>
</evidence>
<dbReference type="EMBL" id="CP016793">
    <property type="protein sequence ID" value="ANZ36521.1"/>
    <property type="molecule type" value="Genomic_DNA"/>
</dbReference>
<dbReference type="InterPro" id="IPR012349">
    <property type="entry name" value="Split_barrel_FMN-bd"/>
</dbReference>
<dbReference type="Proteomes" id="UP000093053">
    <property type="component" value="Chromosome"/>
</dbReference>
<name>A0A1B2HFQ2_9PSEU</name>
<proteinExistence type="predicted"/>
<feature type="domain" description="Pyridoxamine 5'-phosphate oxidase N-terminal" evidence="1">
    <location>
        <begin position="19"/>
        <end position="107"/>
    </location>
</feature>
<dbReference type="OrthoDB" id="2664130at2"/>
<dbReference type="AlphaFoldDB" id="A0A1B2HFQ2"/>
<dbReference type="KEGG" id="led:BBK82_11045"/>
<accession>A0A1B2HFQ2</accession>
<dbReference type="RefSeq" id="WP_065914923.1">
    <property type="nucleotide sequence ID" value="NZ_CP016793.1"/>
</dbReference>
<evidence type="ECO:0000259" key="1">
    <source>
        <dbReference type="Pfam" id="PF01243"/>
    </source>
</evidence>
<sequence length="135" mass="15756">MDVDEFLKKPLNAYISLNGPSVRPTWFLWEDGAFWISSGPWAKWWQTLDEDPKVALVVDDFDVATGRVEKVTAKGKGEVHEIDVERAKRLYSRYVGEDESRWDPMFHEVIHGEGAVLIRIEPEWMKGMDLSYERR</sequence>
<dbReference type="InterPro" id="IPR011576">
    <property type="entry name" value="Pyridox_Oxase_N"/>
</dbReference>
<dbReference type="Gene3D" id="2.30.110.10">
    <property type="entry name" value="Electron Transport, Fmn-binding Protein, Chain A"/>
    <property type="match status" value="1"/>
</dbReference>
<organism evidence="2 3">
    <name type="scientific">Lentzea guizhouensis</name>
    <dbReference type="NCBI Taxonomy" id="1586287"/>
    <lineage>
        <taxon>Bacteria</taxon>
        <taxon>Bacillati</taxon>
        <taxon>Actinomycetota</taxon>
        <taxon>Actinomycetes</taxon>
        <taxon>Pseudonocardiales</taxon>
        <taxon>Pseudonocardiaceae</taxon>
        <taxon>Lentzea</taxon>
    </lineage>
</organism>
<protein>
    <recommendedName>
        <fullName evidence="1">Pyridoxamine 5'-phosphate oxidase N-terminal domain-containing protein</fullName>
    </recommendedName>
</protein>